<dbReference type="AlphaFoldDB" id="A0A2W4WUZ3"/>
<dbReference type="EMBL" id="QBMN01000002">
    <property type="protein sequence ID" value="PZO45699.1"/>
    <property type="molecule type" value="Genomic_DNA"/>
</dbReference>
<dbReference type="PANTHER" id="PTHR47152">
    <property type="entry name" value="SLR2084 PROTEIN-RELATED"/>
    <property type="match status" value="1"/>
</dbReference>
<proteinExistence type="predicted"/>
<reference evidence="3" key="1">
    <citation type="submission" date="2018-04" db="EMBL/GenBank/DDBJ databases">
        <authorList>
            <person name="Cornet L."/>
        </authorList>
    </citation>
    <scope>NUCLEOTIDE SEQUENCE [LARGE SCALE GENOMIC DNA]</scope>
</reference>
<comment type="caution">
    <text evidence="2">The sequence shown here is derived from an EMBL/GenBank/DDBJ whole genome shotgun (WGS) entry which is preliminary data.</text>
</comment>
<accession>A0A2W4WUZ3</accession>
<name>A0A2W4WUZ3_9CYAN</name>
<dbReference type="Proteomes" id="UP000249081">
    <property type="component" value="Unassembled WGS sequence"/>
</dbReference>
<dbReference type="CDD" id="cd06260">
    <property type="entry name" value="DUF820-like"/>
    <property type="match status" value="1"/>
</dbReference>
<dbReference type="InterPro" id="IPR008538">
    <property type="entry name" value="Uma2"/>
</dbReference>
<dbReference type="PANTHER" id="PTHR47152:SF3">
    <property type="entry name" value="SLR1613 PROTEIN"/>
    <property type="match status" value="1"/>
</dbReference>
<evidence type="ECO:0000313" key="3">
    <source>
        <dbReference type="Proteomes" id="UP000249081"/>
    </source>
</evidence>
<evidence type="ECO:0000259" key="1">
    <source>
        <dbReference type="Pfam" id="PF05685"/>
    </source>
</evidence>
<feature type="domain" description="Putative restriction endonuclease" evidence="1">
    <location>
        <begin position="23"/>
        <end position="170"/>
    </location>
</feature>
<gene>
    <name evidence="2" type="ORF">DCF17_00530</name>
</gene>
<protein>
    <recommendedName>
        <fullName evidence="1">Putative restriction endonuclease domain-containing protein</fullName>
    </recommendedName>
</protein>
<organism evidence="2 3">
    <name type="scientific">Shackletoniella antarctica</name>
    <dbReference type="NCBI Taxonomy" id="268115"/>
    <lineage>
        <taxon>Bacteria</taxon>
        <taxon>Bacillati</taxon>
        <taxon>Cyanobacteriota</taxon>
        <taxon>Cyanophyceae</taxon>
        <taxon>Oculatellales</taxon>
        <taxon>Oculatellaceae</taxon>
        <taxon>Shackletoniella</taxon>
    </lineage>
</organism>
<sequence length="197" mass="22495">MVTSVIPPRIREAQIFPKVSWQQFEVIDKAFDAVSGVKFRYLDNTLEIMPISDDHEDFKTILRMLLEAYMRAKRIRFYGRGGPSLGDEALGVRSEPDEAYNLGVRNPYPDLVLEVVITSGGIDKLEGYRRMGVAEVWFWEDGVLALYGLQQDGAGYVRMAQSQLLPELPLDLFCRYAMYHDQFDAVDEFLTAIDAIE</sequence>
<dbReference type="Pfam" id="PF05685">
    <property type="entry name" value="Uma2"/>
    <property type="match status" value="1"/>
</dbReference>
<evidence type="ECO:0000313" key="2">
    <source>
        <dbReference type="EMBL" id="PZO45699.1"/>
    </source>
</evidence>
<reference evidence="2 3" key="2">
    <citation type="submission" date="2018-06" db="EMBL/GenBank/DDBJ databases">
        <title>Metagenomic assembly of (sub)arctic Cyanobacteria and their associated microbiome from non-axenic cultures.</title>
        <authorList>
            <person name="Baurain D."/>
        </authorList>
    </citation>
    <scope>NUCLEOTIDE SEQUENCE [LARGE SCALE GENOMIC DNA]</scope>
    <source>
        <strain evidence="2">ULC041bin1</strain>
    </source>
</reference>